<evidence type="ECO:0000313" key="1">
    <source>
        <dbReference type="EMBL" id="SMD12226.1"/>
    </source>
</evidence>
<dbReference type="EMBL" id="FWYC01000010">
    <property type="protein sequence ID" value="SMD12226.1"/>
    <property type="molecule type" value="Genomic_DNA"/>
</dbReference>
<dbReference type="STRING" id="40571.SAMN05660733_04392"/>
<dbReference type="Gene3D" id="3.40.50.12780">
    <property type="entry name" value="N-terminal domain of ligase-like"/>
    <property type="match status" value="1"/>
</dbReference>
<sequence>MRGRICLGNSGDLGIFVLINSYELLTELCSAIDEMRTIGASAPDRSFYDRKLASVWNRAKKSAAYGDLGDFSMAALRGRPVTTKDAIKSQPWDYIVADLGAAAKYYETTGTSGQVTPTPRLAEDIIWNVASVSAAWQDVLADDDRVLVLLPSDVVPVADLIVNVCEHRGLVHTRAYPFATGITDWDRLLGLFAVLRPTVVFAAPGVVMQLSRLLKQRGQLPDVSASVRSLMLLGEVSTAAMRERLGAWWGATAFDASYGSTETGTLAATCVHGNLHLLLAANHFELATGRGVVGLSEGDRGRLVVTPLNLHARPLIKLDTGDDVVVTAGCACGSPAPVVTVSGRSAEALSLRGSALTLRAVEDVVYRASSSTGYLIELDRDGGYGRLLLERDIDADRATEPAQREAVQEASATALGLRWDDVSFVNTLPATTKSGGSQKSWKRSNIRIVEPAR</sequence>
<accession>A0A1W2ESM9</accession>
<dbReference type="AlphaFoldDB" id="A0A1W2ESM9"/>
<dbReference type="GO" id="GO:0016874">
    <property type="term" value="F:ligase activity"/>
    <property type="evidence" value="ECO:0007669"/>
    <property type="project" value="UniProtKB-KW"/>
</dbReference>
<evidence type="ECO:0000313" key="2">
    <source>
        <dbReference type="Proteomes" id="UP000192840"/>
    </source>
</evidence>
<dbReference type="SUPFAM" id="SSF56801">
    <property type="entry name" value="Acetyl-CoA synthetase-like"/>
    <property type="match status" value="1"/>
</dbReference>
<keyword evidence="2" id="KW-1185">Reference proteome</keyword>
<dbReference type="InterPro" id="IPR042099">
    <property type="entry name" value="ANL_N_sf"/>
</dbReference>
<protein>
    <submittedName>
        <fullName evidence="1">Phenylacetate-CoA ligase</fullName>
    </submittedName>
</protein>
<proteinExistence type="predicted"/>
<dbReference type="PANTHER" id="PTHR36932">
    <property type="entry name" value="CAPSULAR POLYSACCHARIDE BIOSYNTHESIS PROTEIN"/>
    <property type="match status" value="1"/>
</dbReference>
<keyword evidence="1" id="KW-0436">Ligase</keyword>
<name>A0A1W2ESM9_9PSEU</name>
<dbReference type="eggNOG" id="COG1541">
    <property type="taxonomic scope" value="Bacteria"/>
</dbReference>
<organism evidence="1 2">
    <name type="scientific">Lentzea albidocapillata</name>
    <dbReference type="NCBI Taxonomy" id="40571"/>
    <lineage>
        <taxon>Bacteria</taxon>
        <taxon>Bacillati</taxon>
        <taxon>Actinomycetota</taxon>
        <taxon>Actinomycetes</taxon>
        <taxon>Pseudonocardiales</taxon>
        <taxon>Pseudonocardiaceae</taxon>
        <taxon>Lentzea</taxon>
    </lineage>
</organism>
<dbReference type="Proteomes" id="UP000192840">
    <property type="component" value="Unassembled WGS sequence"/>
</dbReference>
<reference evidence="2" key="1">
    <citation type="submission" date="2017-04" db="EMBL/GenBank/DDBJ databases">
        <authorList>
            <person name="Varghese N."/>
            <person name="Submissions S."/>
        </authorList>
    </citation>
    <scope>NUCLEOTIDE SEQUENCE [LARGE SCALE GENOMIC DNA]</scope>
    <source>
        <strain evidence="2">DSM 44073</strain>
    </source>
</reference>
<gene>
    <name evidence="1" type="ORF">SAMN05660733_04392</name>
</gene>
<dbReference type="PANTHER" id="PTHR36932:SF1">
    <property type="entry name" value="CAPSULAR POLYSACCHARIDE BIOSYNTHESIS PROTEIN"/>
    <property type="match status" value="1"/>
</dbReference>
<dbReference type="InterPro" id="IPR053158">
    <property type="entry name" value="CapK_Type1_Caps_Biosynth"/>
</dbReference>